<evidence type="ECO:0000256" key="1">
    <source>
        <dbReference type="SAM" id="MobiDB-lite"/>
    </source>
</evidence>
<evidence type="ECO:0000313" key="2">
    <source>
        <dbReference type="EMBL" id="TGO27458.1"/>
    </source>
</evidence>
<reference evidence="2 3" key="1">
    <citation type="submission" date="2017-12" db="EMBL/GenBank/DDBJ databases">
        <title>Comparative genomics of Botrytis spp.</title>
        <authorList>
            <person name="Valero-Jimenez C.A."/>
            <person name="Tapia P."/>
            <person name="Veloso J."/>
            <person name="Silva-Moreno E."/>
            <person name="Staats M."/>
            <person name="Valdes J.H."/>
            <person name="Van Kan J.A.L."/>
        </authorList>
    </citation>
    <scope>NUCLEOTIDE SEQUENCE [LARGE SCALE GENOMIC DNA]</scope>
    <source>
        <strain evidence="2 3">Bp0003</strain>
    </source>
</reference>
<dbReference type="EMBL" id="PQXI01000041">
    <property type="protein sequence ID" value="TGO27458.1"/>
    <property type="molecule type" value="Genomic_DNA"/>
</dbReference>
<feature type="region of interest" description="Disordered" evidence="1">
    <location>
        <begin position="1"/>
        <end position="24"/>
    </location>
</feature>
<organism evidence="2 3">
    <name type="scientific">Botrytis paeoniae</name>
    <dbReference type="NCBI Taxonomy" id="278948"/>
    <lineage>
        <taxon>Eukaryota</taxon>
        <taxon>Fungi</taxon>
        <taxon>Dikarya</taxon>
        <taxon>Ascomycota</taxon>
        <taxon>Pezizomycotina</taxon>
        <taxon>Leotiomycetes</taxon>
        <taxon>Helotiales</taxon>
        <taxon>Sclerotiniaceae</taxon>
        <taxon>Botrytis</taxon>
    </lineage>
</organism>
<protein>
    <submittedName>
        <fullName evidence="2">Uncharacterized protein</fullName>
    </submittedName>
</protein>
<sequence>MFTKKNGWRERGKRQDEEESRGRLPVVHQPHAYCRPCLRALIEIIPHGFGSRIKFKVSAFARGTPDVCAYGPCTSSMQGCPAVDAGQVSVCSAARWDDTVE</sequence>
<accession>A0A4Z1FUU0</accession>
<proteinExistence type="predicted"/>
<keyword evidence="3" id="KW-1185">Reference proteome</keyword>
<gene>
    <name evidence="2" type="ORF">BPAE_0041g00070</name>
</gene>
<dbReference type="AlphaFoldDB" id="A0A4Z1FUU0"/>
<dbReference type="Proteomes" id="UP000297910">
    <property type="component" value="Unassembled WGS sequence"/>
</dbReference>
<evidence type="ECO:0000313" key="3">
    <source>
        <dbReference type="Proteomes" id="UP000297910"/>
    </source>
</evidence>
<comment type="caution">
    <text evidence="2">The sequence shown here is derived from an EMBL/GenBank/DDBJ whole genome shotgun (WGS) entry which is preliminary data.</text>
</comment>
<name>A0A4Z1FUU0_9HELO</name>
<feature type="compositionally biased region" description="Basic and acidic residues" evidence="1">
    <location>
        <begin position="7"/>
        <end position="22"/>
    </location>
</feature>